<protein>
    <submittedName>
        <fullName evidence="3">Nucleoside-diphosphate-sugar epimerase</fullName>
    </submittedName>
</protein>
<accession>A0A1C5IGN3</accession>
<dbReference type="PRINTS" id="PR01713">
    <property type="entry name" value="NUCEPIMERASE"/>
</dbReference>
<feature type="domain" description="NAD-dependent epimerase/dehydratase" evidence="2">
    <location>
        <begin position="5"/>
        <end position="243"/>
    </location>
</feature>
<dbReference type="Proteomes" id="UP000198226">
    <property type="component" value="Chromosome I"/>
</dbReference>
<dbReference type="RefSeq" id="WP_231932759.1">
    <property type="nucleotide sequence ID" value="NZ_LRMV01000038.1"/>
</dbReference>
<dbReference type="InterPro" id="IPR020904">
    <property type="entry name" value="Sc_DH/Rdtase_CS"/>
</dbReference>
<comment type="similarity">
    <text evidence="1">Belongs to the NAD(P)-dependent epimerase/dehydratase family.</text>
</comment>
<dbReference type="InterPro" id="IPR001509">
    <property type="entry name" value="Epimerase_deHydtase"/>
</dbReference>
<organism evidence="3 4">
    <name type="scientific">Micromonospora rifamycinica</name>
    <dbReference type="NCBI Taxonomy" id="291594"/>
    <lineage>
        <taxon>Bacteria</taxon>
        <taxon>Bacillati</taxon>
        <taxon>Actinomycetota</taxon>
        <taxon>Actinomycetes</taxon>
        <taxon>Micromonosporales</taxon>
        <taxon>Micromonosporaceae</taxon>
        <taxon>Micromonospora</taxon>
    </lineage>
</organism>
<name>A0A1C5IGN3_9ACTN</name>
<evidence type="ECO:0000259" key="2">
    <source>
        <dbReference type="Pfam" id="PF01370"/>
    </source>
</evidence>
<sequence>MMSRVVVTGAAGFIGSHLVDALLGRGVRVVGLDRRRVGEHALADENLARAVVNPLFTPYCLDLAVDQLDDVVAGCDTVFHLAARPGVRPSWSREFLDYTQTNVLGTHRLLEACTRQGVRRLVVASSSSVYGPADQPSREDDPTCPVSPYGVSKLAAEQLCLAYARRADSPLSAVALRYFTVYGPRQRPDMAIGRVLFAAYTGFPLTLFGDGSQRREFTYVGDVVTATLAAARLEAQAAVVNVGGGASVSMLALIDEAARVTGRQVPVKVVAAQPGDVPATAADPTRAHRLLGYWPTVGLHEGLARQAAWLVNLSDDRLAAFTS</sequence>
<evidence type="ECO:0000256" key="1">
    <source>
        <dbReference type="ARBA" id="ARBA00007637"/>
    </source>
</evidence>
<dbReference type="AlphaFoldDB" id="A0A1C5IGN3"/>
<reference evidence="4" key="1">
    <citation type="submission" date="2016-06" db="EMBL/GenBank/DDBJ databases">
        <authorList>
            <person name="Varghese N."/>
            <person name="Submissions Spin"/>
        </authorList>
    </citation>
    <scope>NUCLEOTIDE SEQUENCE [LARGE SCALE GENOMIC DNA]</scope>
    <source>
        <strain evidence="4">DSM 44983</strain>
    </source>
</reference>
<dbReference type="EMBL" id="LT607752">
    <property type="protein sequence ID" value="SCG57161.1"/>
    <property type="molecule type" value="Genomic_DNA"/>
</dbReference>
<dbReference type="Pfam" id="PF01370">
    <property type="entry name" value="Epimerase"/>
    <property type="match status" value="1"/>
</dbReference>
<proteinExistence type="inferred from homology"/>
<gene>
    <name evidence="3" type="ORF">GA0070623_2496</name>
</gene>
<dbReference type="PROSITE" id="PS00061">
    <property type="entry name" value="ADH_SHORT"/>
    <property type="match status" value="1"/>
</dbReference>
<keyword evidence="4" id="KW-1185">Reference proteome</keyword>
<dbReference type="Gene3D" id="3.40.50.720">
    <property type="entry name" value="NAD(P)-binding Rossmann-like Domain"/>
    <property type="match status" value="1"/>
</dbReference>
<evidence type="ECO:0000313" key="3">
    <source>
        <dbReference type="EMBL" id="SCG57161.1"/>
    </source>
</evidence>
<evidence type="ECO:0000313" key="4">
    <source>
        <dbReference type="Proteomes" id="UP000198226"/>
    </source>
</evidence>
<dbReference type="PANTHER" id="PTHR43000">
    <property type="entry name" value="DTDP-D-GLUCOSE 4,6-DEHYDRATASE-RELATED"/>
    <property type="match status" value="1"/>
</dbReference>
<dbReference type="InterPro" id="IPR036291">
    <property type="entry name" value="NAD(P)-bd_dom_sf"/>
</dbReference>
<dbReference type="SUPFAM" id="SSF51735">
    <property type="entry name" value="NAD(P)-binding Rossmann-fold domains"/>
    <property type="match status" value="1"/>
</dbReference>